<organism evidence="1 2">
    <name type="scientific">Zalaria obscura</name>
    <dbReference type="NCBI Taxonomy" id="2024903"/>
    <lineage>
        <taxon>Eukaryota</taxon>
        <taxon>Fungi</taxon>
        <taxon>Dikarya</taxon>
        <taxon>Ascomycota</taxon>
        <taxon>Pezizomycotina</taxon>
        <taxon>Dothideomycetes</taxon>
        <taxon>Dothideomycetidae</taxon>
        <taxon>Dothideales</taxon>
        <taxon>Zalariaceae</taxon>
        <taxon>Zalaria</taxon>
    </lineage>
</organism>
<keyword evidence="2" id="KW-1185">Reference proteome</keyword>
<proteinExistence type="predicted"/>
<dbReference type="Proteomes" id="UP001320706">
    <property type="component" value="Unassembled WGS sequence"/>
</dbReference>
<evidence type="ECO:0000313" key="1">
    <source>
        <dbReference type="EMBL" id="KAK8203375.1"/>
    </source>
</evidence>
<comment type="caution">
    <text evidence="1">The sequence shown here is derived from an EMBL/GenBank/DDBJ whole genome shotgun (WGS) entry which is preliminary data.</text>
</comment>
<protein>
    <submittedName>
        <fullName evidence="1">Uncharacterized protein</fullName>
    </submittedName>
</protein>
<accession>A0ACC3S9Z4</accession>
<gene>
    <name evidence="1" type="ORF">M8818_005266</name>
</gene>
<reference evidence="1" key="1">
    <citation type="submission" date="2024-02" db="EMBL/GenBank/DDBJ databases">
        <title>Metagenome Assembled Genome of Zalaria obscura JY119.</title>
        <authorList>
            <person name="Vighnesh L."/>
            <person name="Jagadeeshwari U."/>
            <person name="Venkata Ramana C."/>
            <person name="Sasikala C."/>
        </authorList>
    </citation>
    <scope>NUCLEOTIDE SEQUENCE</scope>
    <source>
        <strain evidence="1">JY119</strain>
    </source>
</reference>
<dbReference type="EMBL" id="JAMKPW020000030">
    <property type="protein sequence ID" value="KAK8203375.1"/>
    <property type="molecule type" value="Genomic_DNA"/>
</dbReference>
<name>A0ACC3S9Z4_9PEZI</name>
<sequence length="123" mass="13335">MTICLPAVFPTSSPHDEGDLIVVLASCPLDTNVVRRASDPFRRAESRGSCGLYLGLMTKGGPLSRARRGPRTVWRNEPLASRCISILRIALPIEQPTSPYQMAAPANVPCRSSSAIQRIHPLA</sequence>
<evidence type="ECO:0000313" key="2">
    <source>
        <dbReference type="Proteomes" id="UP001320706"/>
    </source>
</evidence>